<protein>
    <recommendedName>
        <fullName evidence="3">HEAT repeat domain-containing protein</fullName>
    </recommendedName>
</protein>
<evidence type="ECO:0008006" key="3">
    <source>
        <dbReference type="Google" id="ProtNLM"/>
    </source>
</evidence>
<dbReference type="OrthoDB" id="707967at2"/>
<dbReference type="AlphaFoldDB" id="A0A4V4H1H3"/>
<comment type="caution">
    <text evidence="1">The sequence shown here is derived from an EMBL/GenBank/DDBJ whole genome shotgun (WGS) entry which is preliminary data.</text>
</comment>
<accession>A0A4V4H1H3</accession>
<proteinExistence type="predicted"/>
<evidence type="ECO:0000313" key="2">
    <source>
        <dbReference type="Proteomes" id="UP000306918"/>
    </source>
</evidence>
<reference evidence="1 2" key="1">
    <citation type="submission" date="2019-04" db="EMBL/GenBank/DDBJ databases">
        <title>Niastella caeni sp. nov., isolated from activated sludge.</title>
        <authorList>
            <person name="Sheng M."/>
        </authorList>
    </citation>
    <scope>NUCLEOTIDE SEQUENCE [LARGE SCALE GENOMIC DNA]</scope>
    <source>
        <strain evidence="1 2">HX-2-15</strain>
    </source>
</reference>
<dbReference type="EMBL" id="STFF01000002">
    <property type="protein sequence ID" value="THU40486.1"/>
    <property type="molecule type" value="Genomic_DNA"/>
</dbReference>
<evidence type="ECO:0000313" key="1">
    <source>
        <dbReference type="EMBL" id="THU40486.1"/>
    </source>
</evidence>
<name>A0A4V4H1H3_9BACT</name>
<dbReference type="RefSeq" id="WP_136577239.1">
    <property type="nucleotide sequence ID" value="NZ_STFF01000002.1"/>
</dbReference>
<gene>
    <name evidence="1" type="ORF">FAM09_11540</name>
</gene>
<organism evidence="1 2">
    <name type="scientific">Niastella caeni</name>
    <dbReference type="NCBI Taxonomy" id="2569763"/>
    <lineage>
        <taxon>Bacteria</taxon>
        <taxon>Pseudomonadati</taxon>
        <taxon>Bacteroidota</taxon>
        <taxon>Chitinophagia</taxon>
        <taxon>Chitinophagales</taxon>
        <taxon>Chitinophagaceae</taxon>
        <taxon>Niastella</taxon>
    </lineage>
</organism>
<keyword evidence="2" id="KW-1185">Reference proteome</keyword>
<dbReference type="Proteomes" id="UP000306918">
    <property type="component" value="Unassembled WGS sequence"/>
</dbReference>
<sequence>MTLDEILKKYKAIEIAPFDPFSNAKLFDNILHGTKRYKRQLIIILETKISKQDTQDLEFYLAIAHRDGMDETYKPILKQLVLAKWHDYHEDVVDYIRELKDDDFTDDLFTVAVTPEPYRQYDDELEATLRKCVHALKAINSKKANERLEQLSALGNKNVQYALEMYH</sequence>